<dbReference type="AlphaFoldDB" id="S4PWA4"/>
<sequence>MELSWTSKIFFAFDSRNLEEGYRLEDAGRWNVCLRNLVEHKQRLPPVCGLGSIRHQRCQHFCLSVQQESEPYVQK</sequence>
<reference evidence="1" key="1">
    <citation type="journal article" date="2013" name="BMC Genomics">
        <title>Unscrambling butterfly oogenesis.</title>
        <authorList>
            <person name="Carter J.M."/>
            <person name="Baker S.C."/>
            <person name="Pink R."/>
            <person name="Carter D.R."/>
            <person name="Collins A."/>
            <person name="Tomlin J."/>
            <person name="Gibbs M."/>
            <person name="Breuker C.J."/>
        </authorList>
    </citation>
    <scope>NUCLEOTIDE SEQUENCE</scope>
    <source>
        <tissue evidence="1">Ovary</tissue>
    </source>
</reference>
<protein>
    <submittedName>
        <fullName evidence="1">Uncharacterized protein</fullName>
    </submittedName>
</protein>
<accession>S4PWA4</accession>
<organism evidence="1">
    <name type="scientific">Pararge aegeria</name>
    <name type="common">speckled wood butterfly</name>
    <dbReference type="NCBI Taxonomy" id="116150"/>
    <lineage>
        <taxon>Eukaryota</taxon>
        <taxon>Metazoa</taxon>
        <taxon>Ecdysozoa</taxon>
        <taxon>Arthropoda</taxon>
        <taxon>Hexapoda</taxon>
        <taxon>Insecta</taxon>
        <taxon>Pterygota</taxon>
        <taxon>Neoptera</taxon>
        <taxon>Endopterygota</taxon>
        <taxon>Lepidoptera</taxon>
        <taxon>Glossata</taxon>
        <taxon>Ditrysia</taxon>
        <taxon>Papilionoidea</taxon>
        <taxon>Nymphalidae</taxon>
        <taxon>Satyrinae</taxon>
        <taxon>Satyrini</taxon>
        <taxon>Parargina</taxon>
        <taxon>Pararge</taxon>
    </lineage>
</organism>
<dbReference type="EMBL" id="GAIX01007133">
    <property type="protein sequence ID" value="JAA85427.1"/>
    <property type="molecule type" value="Transcribed_RNA"/>
</dbReference>
<name>S4PWA4_9NEOP</name>
<reference evidence="1" key="2">
    <citation type="submission" date="2013-05" db="EMBL/GenBank/DDBJ databases">
        <authorList>
            <person name="Carter J.-M."/>
            <person name="Baker S.C."/>
            <person name="Pink R."/>
            <person name="Carter D.R.F."/>
            <person name="Collins A."/>
            <person name="Tomlin J."/>
            <person name="Gibbs M."/>
            <person name="Breuker C.J."/>
        </authorList>
    </citation>
    <scope>NUCLEOTIDE SEQUENCE</scope>
    <source>
        <tissue evidence="1">Ovary</tissue>
    </source>
</reference>
<evidence type="ECO:0000313" key="1">
    <source>
        <dbReference type="EMBL" id="JAA85427.1"/>
    </source>
</evidence>
<proteinExistence type="predicted"/>